<dbReference type="GO" id="GO:0003677">
    <property type="term" value="F:DNA binding"/>
    <property type="evidence" value="ECO:0007669"/>
    <property type="project" value="UniProtKB-KW"/>
</dbReference>
<dbReference type="GO" id="GO:0005524">
    <property type="term" value="F:ATP binding"/>
    <property type="evidence" value="ECO:0007669"/>
    <property type="project" value="UniProtKB-KW"/>
</dbReference>
<dbReference type="Gene3D" id="1.10.10.160">
    <property type="match status" value="1"/>
</dbReference>
<dbReference type="EC" id="3.1.11.5" evidence="10"/>
<protein>
    <submittedName>
        <fullName evidence="10">Exodeoxyribonuclease V subunit gamma</fullName>
        <ecNumber evidence="10">3.1.11.5</ecNumber>
    </submittedName>
</protein>
<comment type="caution">
    <text evidence="10">The sequence shown here is derived from an EMBL/GenBank/DDBJ whole genome shotgun (WGS) entry which is preliminary data.</text>
</comment>
<organism evidence="10 11">
    <name type="scientific">Microbulbifer okhotskensis</name>
    <dbReference type="NCBI Taxonomy" id="2926617"/>
    <lineage>
        <taxon>Bacteria</taxon>
        <taxon>Pseudomonadati</taxon>
        <taxon>Pseudomonadota</taxon>
        <taxon>Gammaproteobacteria</taxon>
        <taxon>Cellvibrionales</taxon>
        <taxon>Microbulbiferaceae</taxon>
        <taxon>Microbulbifer</taxon>
    </lineage>
</organism>
<keyword evidence="6" id="KW-0269">Exonuclease</keyword>
<keyword evidence="1" id="KW-0540">Nuclease</keyword>
<keyword evidence="7" id="KW-0067">ATP-binding</keyword>
<proteinExistence type="predicted"/>
<keyword evidence="9" id="KW-0234">DNA repair</keyword>
<dbReference type="InterPro" id="IPR027417">
    <property type="entry name" value="P-loop_NTPase"/>
</dbReference>
<name>A0A9X2EWL0_9GAMM</name>
<evidence type="ECO:0000256" key="2">
    <source>
        <dbReference type="ARBA" id="ARBA00022741"/>
    </source>
</evidence>
<evidence type="ECO:0000256" key="7">
    <source>
        <dbReference type="ARBA" id="ARBA00022840"/>
    </source>
</evidence>
<keyword evidence="3" id="KW-0227">DNA damage</keyword>
<dbReference type="PANTHER" id="PTHR30591">
    <property type="entry name" value="RECBCD ENZYME SUBUNIT RECC"/>
    <property type="match status" value="1"/>
</dbReference>
<dbReference type="PANTHER" id="PTHR30591:SF1">
    <property type="entry name" value="RECBCD ENZYME SUBUNIT RECC"/>
    <property type="match status" value="1"/>
</dbReference>
<reference evidence="10" key="1">
    <citation type="journal article" date="2022" name="Arch. Microbiol.">
        <title>Microbulbifer okhotskensis sp. nov., isolated from a deep bottom sediment of the Okhotsk Sea.</title>
        <authorList>
            <person name="Romanenko L."/>
            <person name="Kurilenko V."/>
            <person name="Otstavnykh N."/>
            <person name="Velansky P."/>
            <person name="Isaeva M."/>
            <person name="Mikhailov V."/>
        </authorList>
    </citation>
    <scope>NUCLEOTIDE SEQUENCE</scope>
    <source>
        <strain evidence="10">OS29</strain>
    </source>
</reference>
<evidence type="ECO:0000256" key="3">
    <source>
        <dbReference type="ARBA" id="ARBA00022763"/>
    </source>
</evidence>
<evidence type="ECO:0000313" key="11">
    <source>
        <dbReference type="Proteomes" id="UP001139028"/>
    </source>
</evidence>
<dbReference type="SUPFAM" id="SSF52540">
    <property type="entry name" value="P-loop containing nucleoside triphosphate hydrolases"/>
    <property type="match status" value="1"/>
</dbReference>
<dbReference type="GO" id="GO:0004386">
    <property type="term" value="F:helicase activity"/>
    <property type="evidence" value="ECO:0007669"/>
    <property type="project" value="UniProtKB-KW"/>
</dbReference>
<dbReference type="GO" id="GO:0006310">
    <property type="term" value="P:DNA recombination"/>
    <property type="evidence" value="ECO:0007669"/>
    <property type="project" value="TreeGrafter"/>
</dbReference>
<evidence type="ECO:0000256" key="9">
    <source>
        <dbReference type="ARBA" id="ARBA00023204"/>
    </source>
</evidence>
<dbReference type="Pfam" id="PF04257">
    <property type="entry name" value="Exonuc_V_gamma"/>
    <property type="match status" value="1"/>
</dbReference>
<feature type="non-terminal residue" evidence="10">
    <location>
        <position position="69"/>
    </location>
</feature>
<evidence type="ECO:0000256" key="8">
    <source>
        <dbReference type="ARBA" id="ARBA00023125"/>
    </source>
</evidence>
<keyword evidence="5" id="KW-0347">Helicase</keyword>
<evidence type="ECO:0000256" key="1">
    <source>
        <dbReference type="ARBA" id="ARBA00022722"/>
    </source>
</evidence>
<keyword evidence="4 10" id="KW-0378">Hydrolase</keyword>
<dbReference type="GO" id="GO:0008854">
    <property type="term" value="F:exodeoxyribonuclease V activity"/>
    <property type="evidence" value="ECO:0007669"/>
    <property type="project" value="UniProtKB-EC"/>
</dbReference>
<keyword evidence="8" id="KW-0238">DNA-binding</keyword>
<evidence type="ECO:0000313" key="10">
    <source>
        <dbReference type="EMBL" id="MCO1337251.1"/>
    </source>
</evidence>
<sequence length="69" mass="8189">MTWKLMDLLPPLLPLEEFLPLCQYLQNDEAGFKRYQLCGKIADIFDQYLVYRPDWIEAWDRSEAVPAPL</sequence>
<dbReference type="AlphaFoldDB" id="A0A9X2EWL0"/>
<evidence type="ECO:0000256" key="4">
    <source>
        <dbReference type="ARBA" id="ARBA00022801"/>
    </source>
</evidence>
<accession>A0A9X2EWL0</accession>
<dbReference type="RefSeq" id="WP_252473544.1">
    <property type="nucleotide sequence ID" value="NZ_JALBWM010000573.1"/>
</dbReference>
<dbReference type="InterPro" id="IPR013986">
    <property type="entry name" value="DExx_box_DNA_helicase_dom_sf"/>
</dbReference>
<gene>
    <name evidence="10" type="ORF">MO867_23305</name>
</gene>
<keyword evidence="2" id="KW-0547">Nucleotide-binding</keyword>
<evidence type="ECO:0000256" key="5">
    <source>
        <dbReference type="ARBA" id="ARBA00022806"/>
    </source>
</evidence>
<keyword evidence="11" id="KW-1185">Reference proteome</keyword>
<dbReference type="GO" id="GO:0006281">
    <property type="term" value="P:DNA repair"/>
    <property type="evidence" value="ECO:0007669"/>
    <property type="project" value="UniProtKB-KW"/>
</dbReference>
<dbReference type="Proteomes" id="UP001139028">
    <property type="component" value="Unassembled WGS sequence"/>
</dbReference>
<evidence type="ECO:0000256" key="6">
    <source>
        <dbReference type="ARBA" id="ARBA00022839"/>
    </source>
</evidence>
<dbReference type="EMBL" id="JALBWM010000573">
    <property type="protein sequence ID" value="MCO1337251.1"/>
    <property type="molecule type" value="Genomic_DNA"/>
</dbReference>